<name>X1VRC9_9ZZZZ</name>
<evidence type="ECO:0000313" key="1">
    <source>
        <dbReference type="EMBL" id="GAJ19481.1"/>
    </source>
</evidence>
<sequence length="55" mass="5937">MLRFFTPKTLIILAGLVMGILAALLVNWGNPPNMGICVARFMRDIDGALGLHRAG</sequence>
<protein>
    <submittedName>
        <fullName evidence="1">Uncharacterized protein</fullName>
    </submittedName>
</protein>
<organism evidence="1">
    <name type="scientific">marine sediment metagenome</name>
    <dbReference type="NCBI Taxonomy" id="412755"/>
    <lineage>
        <taxon>unclassified sequences</taxon>
        <taxon>metagenomes</taxon>
        <taxon>ecological metagenomes</taxon>
    </lineage>
</organism>
<reference evidence="1" key="1">
    <citation type="journal article" date="2014" name="Front. Microbiol.">
        <title>High frequency of phylogenetically diverse reductive dehalogenase-homologous genes in deep subseafloor sedimentary metagenomes.</title>
        <authorList>
            <person name="Kawai M."/>
            <person name="Futagami T."/>
            <person name="Toyoda A."/>
            <person name="Takaki Y."/>
            <person name="Nishi S."/>
            <person name="Hori S."/>
            <person name="Arai W."/>
            <person name="Tsubouchi T."/>
            <person name="Morono Y."/>
            <person name="Uchiyama I."/>
            <person name="Ito T."/>
            <person name="Fujiyama A."/>
            <person name="Inagaki F."/>
            <person name="Takami H."/>
        </authorList>
    </citation>
    <scope>NUCLEOTIDE SEQUENCE</scope>
    <source>
        <strain evidence="1">Expedition CK06-06</strain>
    </source>
</reference>
<gene>
    <name evidence="1" type="ORF">S12H4_55121</name>
</gene>
<comment type="caution">
    <text evidence="1">The sequence shown here is derived from an EMBL/GenBank/DDBJ whole genome shotgun (WGS) entry which is preliminary data.</text>
</comment>
<dbReference type="AlphaFoldDB" id="X1VRC9"/>
<proteinExistence type="predicted"/>
<accession>X1VRC9</accession>
<feature type="non-terminal residue" evidence="1">
    <location>
        <position position="55"/>
    </location>
</feature>
<dbReference type="EMBL" id="BARW01035323">
    <property type="protein sequence ID" value="GAJ19481.1"/>
    <property type="molecule type" value="Genomic_DNA"/>
</dbReference>